<evidence type="ECO:0000256" key="1">
    <source>
        <dbReference type="SAM" id="SignalP"/>
    </source>
</evidence>
<name>A0A1T5LKE8_9MICO</name>
<dbReference type="SMART" id="SM00849">
    <property type="entry name" value="Lactamase_B"/>
    <property type="match status" value="1"/>
</dbReference>
<protein>
    <submittedName>
        <fullName evidence="3">L-ascorbate metabolism protein UlaG, beta-lactamase superfamily</fullName>
    </submittedName>
</protein>
<evidence type="ECO:0000259" key="2">
    <source>
        <dbReference type="SMART" id="SM00849"/>
    </source>
</evidence>
<organism evidence="3 4">
    <name type="scientific">Krasilnikoviella flava</name>
    <dbReference type="NCBI Taxonomy" id="526729"/>
    <lineage>
        <taxon>Bacteria</taxon>
        <taxon>Bacillati</taxon>
        <taxon>Actinomycetota</taxon>
        <taxon>Actinomycetes</taxon>
        <taxon>Micrococcales</taxon>
        <taxon>Promicromonosporaceae</taxon>
        <taxon>Krasilnikoviella</taxon>
    </lineage>
</organism>
<feature type="signal peptide" evidence="1">
    <location>
        <begin position="1"/>
        <end position="23"/>
    </location>
</feature>
<dbReference type="EMBL" id="FUZQ01000006">
    <property type="protein sequence ID" value="SKC76245.1"/>
    <property type="molecule type" value="Genomic_DNA"/>
</dbReference>
<gene>
    <name evidence="3" type="ORF">SAMN04324258_3561</name>
</gene>
<feature type="domain" description="Metallo-beta-lactamase" evidence="2">
    <location>
        <begin position="51"/>
        <end position="275"/>
    </location>
</feature>
<feature type="chain" id="PRO_5039258785" evidence="1">
    <location>
        <begin position="24"/>
        <end position="326"/>
    </location>
</feature>
<proteinExistence type="predicted"/>
<evidence type="ECO:0000313" key="3">
    <source>
        <dbReference type="EMBL" id="SKC76245.1"/>
    </source>
</evidence>
<dbReference type="PROSITE" id="PS51318">
    <property type="entry name" value="TAT"/>
    <property type="match status" value="1"/>
</dbReference>
<dbReference type="InterPro" id="IPR036866">
    <property type="entry name" value="RibonucZ/Hydroxyglut_hydro"/>
</dbReference>
<dbReference type="RefSeq" id="WP_079575916.1">
    <property type="nucleotide sequence ID" value="NZ_FUZQ01000006.1"/>
</dbReference>
<sequence>MTHPVRRRTLLAAAGTAAAGALARPAPPSSATPGSVSGPGATGFATFRWLGVAGWQIRTPRSHLLVDPYLTRFDTGLAKGRFSPTTGLTVDPVAVDDALGRSDESGRVTATLVTHTHWDHFGDVPHIATTRGGTVFTTLTGYHLARSLGVDDTQVAVLKGGEEIVVGDLVVRAVRSLHSRARNGGVLFPGVRHEVPRRPATIADLPEGDTLAFLLRAPTGRSVLLLGASDFDDTSLRGLRPDVVTMPVPANDVTNDYVERLLDVLDSPRVVVPVHWDHFETPPTTPPTVQDDATAEQLRSMVATVHRVAPHARVVMPDYRRTLTLL</sequence>
<dbReference type="PANTHER" id="PTHR43546:SF3">
    <property type="entry name" value="UPF0173 METAL-DEPENDENT HYDROLASE MJ1163"/>
    <property type="match status" value="1"/>
</dbReference>
<reference evidence="3 4" key="1">
    <citation type="submission" date="2017-02" db="EMBL/GenBank/DDBJ databases">
        <authorList>
            <person name="Peterson S.W."/>
        </authorList>
    </citation>
    <scope>NUCLEOTIDE SEQUENCE [LARGE SCALE GENOMIC DNA]</scope>
    <source>
        <strain evidence="3 4">DSM 21481</strain>
    </source>
</reference>
<accession>A0A1T5LKE8</accession>
<keyword evidence="4" id="KW-1185">Reference proteome</keyword>
<evidence type="ECO:0000313" key="4">
    <source>
        <dbReference type="Proteomes" id="UP000189777"/>
    </source>
</evidence>
<dbReference type="Proteomes" id="UP000189777">
    <property type="component" value="Unassembled WGS sequence"/>
</dbReference>
<dbReference type="Gene3D" id="3.60.15.10">
    <property type="entry name" value="Ribonuclease Z/Hydroxyacylglutathione hydrolase-like"/>
    <property type="match status" value="1"/>
</dbReference>
<dbReference type="Pfam" id="PF13483">
    <property type="entry name" value="Lactamase_B_3"/>
    <property type="match status" value="1"/>
</dbReference>
<keyword evidence="1" id="KW-0732">Signal</keyword>
<dbReference type="OrthoDB" id="9789133at2"/>
<dbReference type="InterPro" id="IPR006311">
    <property type="entry name" value="TAT_signal"/>
</dbReference>
<dbReference type="InterPro" id="IPR001279">
    <property type="entry name" value="Metallo-B-lactamas"/>
</dbReference>
<dbReference type="SUPFAM" id="SSF56281">
    <property type="entry name" value="Metallo-hydrolase/oxidoreductase"/>
    <property type="match status" value="1"/>
</dbReference>
<dbReference type="AlphaFoldDB" id="A0A1T5LKE8"/>
<dbReference type="PANTHER" id="PTHR43546">
    <property type="entry name" value="UPF0173 METAL-DEPENDENT HYDROLASE MJ1163-RELATED"/>
    <property type="match status" value="1"/>
</dbReference>
<dbReference type="STRING" id="526729.SAMN04324258_3561"/>
<dbReference type="InterPro" id="IPR050114">
    <property type="entry name" value="UPF0173_UPF0282_UlaG_hydrolase"/>
</dbReference>